<dbReference type="InterPro" id="IPR013520">
    <property type="entry name" value="Ribonucl_H"/>
</dbReference>
<dbReference type="SUPFAM" id="SSF53098">
    <property type="entry name" value="Ribonuclease H-like"/>
    <property type="match status" value="1"/>
</dbReference>
<keyword evidence="2" id="KW-0269">Exonuclease</keyword>
<reference evidence="2" key="1">
    <citation type="submission" date="2020-10" db="EMBL/GenBank/DDBJ databases">
        <authorList>
            <person name="Gilroy R."/>
        </authorList>
    </citation>
    <scope>NUCLEOTIDE SEQUENCE</scope>
    <source>
        <strain evidence="2">35461</strain>
    </source>
</reference>
<feature type="domain" description="Exonuclease" evidence="1">
    <location>
        <begin position="12"/>
        <end position="180"/>
    </location>
</feature>
<dbReference type="GO" id="GO:0003676">
    <property type="term" value="F:nucleic acid binding"/>
    <property type="evidence" value="ECO:0007669"/>
    <property type="project" value="InterPro"/>
</dbReference>
<dbReference type="PANTHER" id="PTHR30231">
    <property type="entry name" value="DNA POLYMERASE III SUBUNIT EPSILON"/>
    <property type="match status" value="1"/>
</dbReference>
<dbReference type="Pfam" id="PF00929">
    <property type="entry name" value="RNase_T"/>
    <property type="match status" value="1"/>
</dbReference>
<dbReference type="GO" id="GO:0045004">
    <property type="term" value="P:DNA replication proofreading"/>
    <property type="evidence" value="ECO:0007669"/>
    <property type="project" value="TreeGrafter"/>
</dbReference>
<dbReference type="AlphaFoldDB" id="A0A9D1NL94"/>
<dbReference type="GO" id="GO:0005829">
    <property type="term" value="C:cytosol"/>
    <property type="evidence" value="ECO:0007669"/>
    <property type="project" value="TreeGrafter"/>
</dbReference>
<dbReference type="InterPro" id="IPR036397">
    <property type="entry name" value="RNaseH_sf"/>
</dbReference>
<reference evidence="2" key="2">
    <citation type="journal article" date="2021" name="PeerJ">
        <title>Extensive microbial diversity within the chicken gut microbiome revealed by metagenomics and culture.</title>
        <authorList>
            <person name="Gilroy R."/>
            <person name="Ravi A."/>
            <person name="Getino M."/>
            <person name="Pursley I."/>
            <person name="Horton D.L."/>
            <person name="Alikhan N.F."/>
            <person name="Baker D."/>
            <person name="Gharbi K."/>
            <person name="Hall N."/>
            <person name="Watson M."/>
            <person name="Adriaenssens E.M."/>
            <person name="Foster-Nyarko E."/>
            <person name="Jarju S."/>
            <person name="Secka A."/>
            <person name="Antonio M."/>
            <person name="Oren A."/>
            <person name="Chaudhuri R.R."/>
            <person name="La Ragione R."/>
            <person name="Hildebrand F."/>
            <person name="Pallen M.J."/>
        </authorList>
    </citation>
    <scope>NUCLEOTIDE SEQUENCE</scope>
    <source>
        <strain evidence="2">35461</strain>
    </source>
</reference>
<protein>
    <submittedName>
        <fullName evidence="2">3'-5' exonuclease</fullName>
    </submittedName>
</protein>
<sequence>MKTEFPIALKRPLVVFDIEATGLSPRADRILELAALRLNPDGSRDDRVWLLNPGMKIPVESIAIHGITDAEVADCPSFADKALEIYSFFEGCDLGGFAIAYFDAQILNEEFLRCGIKTFHPEARAMVDAQKIYHKREPRDLTAALKFYCGRDLGDAAHGALADAEATLEVLAGEMERYPDLPRDVDALDKLFNPIDPLNVDRMGKWRWVNGEVTVNFGKKKGAKLRDLMADRLDGHSFLKWIARSDMPEDTRAVAENALRGYLPTLGGGTKQA</sequence>
<dbReference type="Gene3D" id="3.30.420.10">
    <property type="entry name" value="Ribonuclease H-like superfamily/Ribonuclease H"/>
    <property type="match status" value="1"/>
</dbReference>
<accession>A0A9D1NL94</accession>
<dbReference type="GO" id="GO:0008408">
    <property type="term" value="F:3'-5' exonuclease activity"/>
    <property type="evidence" value="ECO:0007669"/>
    <property type="project" value="TreeGrafter"/>
</dbReference>
<evidence type="ECO:0000259" key="1">
    <source>
        <dbReference type="SMART" id="SM00479"/>
    </source>
</evidence>
<dbReference type="PANTHER" id="PTHR30231:SF41">
    <property type="entry name" value="DNA POLYMERASE III SUBUNIT EPSILON"/>
    <property type="match status" value="1"/>
</dbReference>
<keyword evidence="2" id="KW-0540">Nuclease</keyword>
<organism evidence="2 3">
    <name type="scientific">Candidatus Spyradenecus faecavium</name>
    <dbReference type="NCBI Taxonomy" id="2840947"/>
    <lineage>
        <taxon>Bacteria</taxon>
        <taxon>Pseudomonadati</taxon>
        <taxon>Lentisphaerota</taxon>
        <taxon>Lentisphaeria</taxon>
        <taxon>Lentisphaerales</taxon>
        <taxon>Lentisphaeraceae</taxon>
        <taxon>Lentisphaeraceae incertae sedis</taxon>
        <taxon>Candidatus Spyradenecus</taxon>
    </lineage>
</organism>
<dbReference type="InterPro" id="IPR012337">
    <property type="entry name" value="RNaseH-like_sf"/>
</dbReference>
<dbReference type="EMBL" id="DVOR01000047">
    <property type="protein sequence ID" value="HIV08764.1"/>
    <property type="molecule type" value="Genomic_DNA"/>
</dbReference>
<name>A0A9D1NL94_9BACT</name>
<keyword evidence="2" id="KW-0378">Hydrolase</keyword>
<comment type="caution">
    <text evidence="2">The sequence shown here is derived from an EMBL/GenBank/DDBJ whole genome shotgun (WGS) entry which is preliminary data.</text>
</comment>
<proteinExistence type="predicted"/>
<evidence type="ECO:0000313" key="2">
    <source>
        <dbReference type="EMBL" id="HIV08764.1"/>
    </source>
</evidence>
<gene>
    <name evidence="2" type="ORF">IAC79_01445</name>
</gene>
<dbReference type="Proteomes" id="UP000886845">
    <property type="component" value="Unassembled WGS sequence"/>
</dbReference>
<dbReference type="SMART" id="SM00479">
    <property type="entry name" value="EXOIII"/>
    <property type="match status" value="1"/>
</dbReference>
<evidence type="ECO:0000313" key="3">
    <source>
        <dbReference type="Proteomes" id="UP000886845"/>
    </source>
</evidence>
<dbReference type="CDD" id="cd06127">
    <property type="entry name" value="DEDDh"/>
    <property type="match status" value="1"/>
</dbReference>